<dbReference type="Proteomes" id="UP000606921">
    <property type="component" value="Unassembled WGS sequence"/>
</dbReference>
<evidence type="ECO:0000256" key="3">
    <source>
        <dbReference type="ARBA" id="ARBA00023125"/>
    </source>
</evidence>
<gene>
    <name evidence="6" type="ORF">REJC140_00800</name>
</gene>
<evidence type="ECO:0000313" key="7">
    <source>
        <dbReference type="Proteomes" id="UP000606921"/>
    </source>
</evidence>
<evidence type="ECO:0000256" key="1">
    <source>
        <dbReference type="ARBA" id="ARBA00009437"/>
    </source>
</evidence>
<comment type="caution">
    <text evidence="6">The sequence shown here is derived from an EMBL/GenBank/DDBJ whole genome shotgun (WGS) entry which is preliminary data.</text>
</comment>
<dbReference type="SUPFAM" id="SSF53850">
    <property type="entry name" value="Periplasmic binding protein-like II"/>
    <property type="match status" value="1"/>
</dbReference>
<dbReference type="InterPro" id="IPR005119">
    <property type="entry name" value="LysR_subst-bd"/>
</dbReference>
<protein>
    <submittedName>
        <fullName evidence="6">LysR family transcriptional regulator</fullName>
    </submittedName>
</protein>
<dbReference type="InterPro" id="IPR050950">
    <property type="entry name" value="HTH-type_LysR_regulators"/>
</dbReference>
<feature type="domain" description="HTH lysR-type" evidence="5">
    <location>
        <begin position="1"/>
        <end position="58"/>
    </location>
</feature>
<dbReference type="Pfam" id="PF00126">
    <property type="entry name" value="HTH_1"/>
    <property type="match status" value="1"/>
</dbReference>
<keyword evidence="2" id="KW-0805">Transcription regulation</keyword>
<dbReference type="EMBL" id="CABFWF030000012">
    <property type="protein sequence ID" value="CAD7039843.1"/>
    <property type="molecule type" value="Genomic_DNA"/>
</dbReference>
<organism evidence="6 7">
    <name type="scientific">Pseudorhizobium endolithicum</name>
    <dbReference type="NCBI Taxonomy" id="1191678"/>
    <lineage>
        <taxon>Bacteria</taxon>
        <taxon>Pseudomonadati</taxon>
        <taxon>Pseudomonadota</taxon>
        <taxon>Alphaproteobacteria</taxon>
        <taxon>Hyphomicrobiales</taxon>
        <taxon>Rhizobiaceae</taxon>
        <taxon>Rhizobium/Agrobacterium group</taxon>
        <taxon>Pseudorhizobium</taxon>
    </lineage>
</organism>
<evidence type="ECO:0000256" key="2">
    <source>
        <dbReference type="ARBA" id="ARBA00023015"/>
    </source>
</evidence>
<dbReference type="InterPro" id="IPR036390">
    <property type="entry name" value="WH_DNA-bd_sf"/>
</dbReference>
<dbReference type="Pfam" id="PF03466">
    <property type="entry name" value="LysR_substrate"/>
    <property type="match status" value="1"/>
</dbReference>
<dbReference type="Gene3D" id="3.40.190.290">
    <property type="match status" value="1"/>
</dbReference>
<sequence length="301" mass="32611">MNLRALMYFDELVRTRSMRAAAENLGVAATAVSRQIENLEEHFGAQLVERTNRGIRLTAAGRLLADRAGKTLRELDQVHQLIGDLQGLQSGKVVLYANGATVANVIAPVLAEFSLQHPKLRFEVAITSAREAIDALTSGEADIAVTLFAPAMSGVKLRLRSEIRYDAIIHPREVPSGVTEIALADLAKMPLALPDRSFAARQAIDEIFGREGLHLDPVFITSSLDMLKELVLRGAAVTLLPPLSVQREVEAGMLVAVPVVEDAAVRTAIDLCVAPDRQLSFAANALVAFIENHMRRSVPEA</sequence>
<accession>A0ABN7JP27</accession>
<dbReference type="InterPro" id="IPR036388">
    <property type="entry name" value="WH-like_DNA-bd_sf"/>
</dbReference>
<evidence type="ECO:0000313" key="6">
    <source>
        <dbReference type="EMBL" id="CAD7039843.1"/>
    </source>
</evidence>
<evidence type="ECO:0000259" key="5">
    <source>
        <dbReference type="PROSITE" id="PS50931"/>
    </source>
</evidence>
<dbReference type="RefSeq" id="WP_142592825.1">
    <property type="nucleotide sequence ID" value="NZ_CABFWF030000012.1"/>
</dbReference>
<evidence type="ECO:0000256" key="4">
    <source>
        <dbReference type="ARBA" id="ARBA00023163"/>
    </source>
</evidence>
<keyword evidence="7" id="KW-1185">Reference proteome</keyword>
<dbReference type="PANTHER" id="PTHR30419:SF8">
    <property type="entry name" value="NITROGEN ASSIMILATION TRANSCRIPTIONAL ACTIVATOR-RELATED"/>
    <property type="match status" value="1"/>
</dbReference>
<dbReference type="PANTHER" id="PTHR30419">
    <property type="entry name" value="HTH-TYPE TRANSCRIPTIONAL REGULATOR YBHD"/>
    <property type="match status" value="1"/>
</dbReference>
<keyword evidence="3" id="KW-0238">DNA-binding</keyword>
<comment type="similarity">
    <text evidence="1">Belongs to the LysR transcriptional regulatory family.</text>
</comment>
<keyword evidence="4" id="KW-0804">Transcription</keyword>
<dbReference type="SUPFAM" id="SSF46785">
    <property type="entry name" value="Winged helix' DNA-binding domain"/>
    <property type="match status" value="1"/>
</dbReference>
<proteinExistence type="inferred from homology"/>
<reference evidence="6 7" key="1">
    <citation type="submission" date="2020-11" db="EMBL/GenBank/DDBJ databases">
        <authorList>
            <person name="Lassalle F."/>
        </authorList>
    </citation>
    <scope>NUCLEOTIDE SEQUENCE [LARGE SCALE GENOMIC DNA]</scope>
    <source>
        <strain evidence="6 7">JC140</strain>
    </source>
</reference>
<dbReference type="Gene3D" id="1.10.10.10">
    <property type="entry name" value="Winged helix-like DNA-binding domain superfamily/Winged helix DNA-binding domain"/>
    <property type="match status" value="1"/>
</dbReference>
<dbReference type="InterPro" id="IPR000847">
    <property type="entry name" value="LysR_HTH_N"/>
</dbReference>
<dbReference type="PROSITE" id="PS50931">
    <property type="entry name" value="HTH_LYSR"/>
    <property type="match status" value="1"/>
</dbReference>
<name>A0ABN7JP27_9HYPH</name>